<evidence type="ECO:0000256" key="1">
    <source>
        <dbReference type="SAM" id="Phobius"/>
    </source>
</evidence>
<evidence type="ECO:0000313" key="2">
    <source>
        <dbReference type="EMBL" id="ATQ56559.1"/>
    </source>
</evidence>
<keyword evidence="1" id="KW-0812">Transmembrane</keyword>
<organism evidence="2 3">
    <name type="scientific">Paracoccus yeei</name>
    <dbReference type="NCBI Taxonomy" id="147645"/>
    <lineage>
        <taxon>Bacteria</taxon>
        <taxon>Pseudomonadati</taxon>
        <taxon>Pseudomonadota</taxon>
        <taxon>Alphaproteobacteria</taxon>
        <taxon>Rhodobacterales</taxon>
        <taxon>Paracoccaceae</taxon>
        <taxon>Paracoccus</taxon>
    </lineage>
</organism>
<sequence>MAGEREIKIRLSAEGEQAIVAALRSVERAGEKTGDALDKSGKNGSRGFLSMRGAAVGLNSVLGTTSSLATSVFTGISAGGMLIGGAFSAAQGAVSGLKSALSELRQISTEAASDIRNLQGIAAAMEMSGPDGAALADSWTQAIASKSFEAEAKDVSEMLTDIGEKVREAAAGSEDAQLVFSRLGISMDELIDKRTGKPVSNIEALLTMIERAKKASAGDWSQSLIDIVGTGGVTQFSALRDVPVRELRELQDEMRRLAGITPEVVAAADAVAASQGRLGVAFQGTARALLAGMGDSIADGNDDLTDFLVANRDKVTEFGRTVGDFSQQLYGRLMEFASAASRDLSGVGGDLASGPLKTGLDAILTAVDWLLDRLEELTAYLGQGQSVEWIDNTVSALKKAAEGARAFAGDIQAFAAFIMDDVAPAVSGFADMISGLFDALGVDDRGAQLGITLALVAFSGTLLSVVTNVGLLIGKVTGLTGALAAAGSAAAPLVAIGGAAVGAAYLGNEESRAARSVLDIFDSLPVVAKERGEEAAAAMALAMQAEIDKKTGGSWLDKALGVIPGYENAGERELEFQAKINGLSRDEIIDKAAEGVRAAGVQISDDIEVDFGAGVIVTGAEINARVTEQLSEFPAQIDVASLGELTAPITLDPQILDQDIDAMVRRVTDRVSASLPAGPGSVATAAEAASATRGPAQTVNLQINGQAAGTFSGSSDQLEMLQRAAARMNRGG</sequence>
<feature type="transmembrane region" description="Helical" evidence="1">
    <location>
        <begin position="449"/>
        <end position="473"/>
    </location>
</feature>
<dbReference type="Proteomes" id="UP000229314">
    <property type="component" value="Chromosome"/>
</dbReference>
<evidence type="ECO:0000313" key="3">
    <source>
        <dbReference type="Proteomes" id="UP000229314"/>
    </source>
</evidence>
<dbReference type="AlphaFoldDB" id="A0A2D2C2B3"/>
<gene>
    <name evidence="2" type="ORF">PYTT13_12655</name>
</gene>
<keyword evidence="1" id="KW-0472">Membrane</keyword>
<reference evidence="2 3" key="1">
    <citation type="submission" date="2017-10" db="EMBL/GenBank/DDBJ databases">
        <title>Complete genome sequence of Paracoccus yeei TT13 isolated from human skin.</title>
        <authorList>
            <person name="Lee K."/>
            <person name="Lim J.Y."/>
            <person name="Hwang I."/>
        </authorList>
    </citation>
    <scope>NUCLEOTIDE SEQUENCE [LARGE SCALE GENOMIC DNA]</scope>
    <source>
        <strain evidence="2 3">TT13</strain>
    </source>
</reference>
<accession>A0A2D2C2B3</accession>
<proteinExistence type="predicted"/>
<dbReference type="EMBL" id="CP024422">
    <property type="protein sequence ID" value="ATQ56559.1"/>
    <property type="molecule type" value="Genomic_DNA"/>
</dbReference>
<dbReference type="RefSeq" id="WP_099649353.1">
    <property type="nucleotide sequence ID" value="NZ_CP024422.1"/>
</dbReference>
<protein>
    <submittedName>
        <fullName evidence="2">Uncharacterized protein</fullName>
    </submittedName>
</protein>
<name>A0A2D2C2B3_9RHOB</name>
<keyword evidence="1" id="KW-1133">Transmembrane helix</keyword>
<dbReference type="GeneID" id="78898499"/>
<feature type="transmembrane region" description="Helical" evidence="1">
    <location>
        <begin position="479"/>
        <end position="506"/>
    </location>
</feature>